<feature type="transmembrane region" description="Helical" evidence="1">
    <location>
        <begin position="88"/>
        <end position="106"/>
    </location>
</feature>
<feature type="transmembrane region" description="Helical" evidence="1">
    <location>
        <begin position="118"/>
        <end position="135"/>
    </location>
</feature>
<dbReference type="Pfam" id="PF14256">
    <property type="entry name" value="YwiC"/>
    <property type="match status" value="1"/>
</dbReference>
<name>A0A327ZX52_9STAP</name>
<feature type="transmembrane region" description="Helical" evidence="1">
    <location>
        <begin position="12"/>
        <end position="29"/>
    </location>
</feature>
<feature type="transmembrane region" description="Helical" evidence="1">
    <location>
        <begin position="35"/>
        <end position="54"/>
    </location>
</feature>
<keyword evidence="1" id="KW-0472">Membrane</keyword>
<accession>A0A327ZX52</accession>
<evidence type="ECO:0000256" key="1">
    <source>
        <dbReference type="SAM" id="Phobius"/>
    </source>
</evidence>
<proteinExistence type="predicted"/>
<evidence type="ECO:0000313" key="2">
    <source>
        <dbReference type="EMBL" id="RAK46084.1"/>
    </source>
</evidence>
<dbReference type="Proteomes" id="UP000249808">
    <property type="component" value="Unassembled WGS sequence"/>
</dbReference>
<gene>
    <name evidence="2" type="ORF">BHU61_01155</name>
</gene>
<keyword evidence="1" id="KW-1133">Transmembrane helix</keyword>
<sequence>MMKFKKPNQHGAWAMIIMPVLFGMFASQFNVYQLLFFAAWFMIFFFIDNVLFYVKQRKKNFAYIKGSLLFLTIAIVLLIPVVLYDYRILLFFAAMLPFGAINLYFASKRNERHLLNDFSAITIFSIAGLLSYFIGEGQFDTKMSYIFLISFLYFVGTTFYVKTMIREKKNIKYKYISFSYHLIGLLLAFIVHPLIGVAFIPSLIRAVLFYGKQMKPMKIGIAEIANAVFITVFVGIFITQYLN</sequence>
<feature type="transmembrane region" description="Helical" evidence="1">
    <location>
        <begin position="182"/>
        <end position="204"/>
    </location>
</feature>
<protein>
    <recommendedName>
        <fullName evidence="4">YwiC-like family protein</fullName>
    </recommendedName>
</protein>
<keyword evidence="3" id="KW-1185">Reference proteome</keyword>
<feature type="transmembrane region" description="Helical" evidence="1">
    <location>
        <begin position="141"/>
        <end position="161"/>
    </location>
</feature>
<comment type="caution">
    <text evidence="2">The sequence shown here is derived from an EMBL/GenBank/DDBJ whole genome shotgun (WGS) entry which is preliminary data.</text>
</comment>
<dbReference type="AlphaFoldDB" id="A0A327ZX52"/>
<dbReference type="EMBL" id="PZJH01000001">
    <property type="protein sequence ID" value="RAK46084.1"/>
    <property type="molecule type" value="Genomic_DNA"/>
</dbReference>
<reference evidence="2 3" key="1">
    <citation type="journal article" date="2018" name="Front. Microbiol.">
        <title>Description and Comparative Genomics of Macrococcus caseolyticus subsp. hominis subsp. nov., Macrococcus goetzii sp. nov., Macrococcus epidermidis sp. nov., and Macrococcus bohemicus sp. nov., Novel Macrococci From Human Clinical Material With Virulence Potential and Suspected Uptake of Foreign DNA by Natural Transformation.</title>
        <authorList>
            <person name="Maslanova I."/>
            <person name="Wertheimer Z."/>
            <person name="Sedlacek I."/>
            <person name="Svec P."/>
            <person name="Indrakova A."/>
            <person name="Kovarovic V."/>
            <person name="Schumann P."/>
            <person name="Sproer C."/>
            <person name="Kralova S."/>
            <person name="Sedo O."/>
            <person name="Kristofova L."/>
            <person name="Vrbovska V."/>
            <person name="Fuzik T."/>
            <person name="Petras P."/>
            <person name="Zdrahal Z."/>
            <person name="Ruzickova V."/>
            <person name="Doskar J."/>
            <person name="Pantucek R."/>
        </authorList>
    </citation>
    <scope>NUCLEOTIDE SEQUENCE [LARGE SCALE GENOMIC DNA]</scope>
    <source>
        <strain evidence="2 3">01/688</strain>
    </source>
</reference>
<organism evidence="2 3">
    <name type="scientific">Macrococcus epidermidis</name>
    <dbReference type="NCBI Taxonomy" id="1902580"/>
    <lineage>
        <taxon>Bacteria</taxon>
        <taxon>Bacillati</taxon>
        <taxon>Bacillota</taxon>
        <taxon>Bacilli</taxon>
        <taxon>Bacillales</taxon>
        <taxon>Staphylococcaceae</taxon>
        <taxon>Macrococcus</taxon>
    </lineage>
</organism>
<dbReference type="InterPro" id="IPR025576">
    <property type="entry name" value="YwiC"/>
</dbReference>
<evidence type="ECO:0000313" key="3">
    <source>
        <dbReference type="Proteomes" id="UP000249808"/>
    </source>
</evidence>
<keyword evidence="1" id="KW-0812">Transmembrane</keyword>
<evidence type="ECO:0008006" key="4">
    <source>
        <dbReference type="Google" id="ProtNLM"/>
    </source>
</evidence>
<feature type="transmembrane region" description="Helical" evidence="1">
    <location>
        <begin position="61"/>
        <end position="82"/>
    </location>
</feature>
<feature type="transmembrane region" description="Helical" evidence="1">
    <location>
        <begin position="224"/>
        <end position="242"/>
    </location>
</feature>